<dbReference type="EMBL" id="CP071880">
    <property type="protein sequence ID" value="QTE51023.1"/>
    <property type="molecule type" value="Genomic_DNA"/>
</dbReference>
<dbReference type="SUPFAM" id="SSF109604">
    <property type="entry name" value="HD-domain/PDEase-like"/>
    <property type="match status" value="1"/>
</dbReference>
<protein>
    <submittedName>
        <fullName evidence="2">HD domain-containing protein</fullName>
    </submittedName>
</protein>
<dbReference type="CDD" id="cd00077">
    <property type="entry name" value="HDc"/>
    <property type="match status" value="1"/>
</dbReference>
<evidence type="ECO:0000313" key="4">
    <source>
        <dbReference type="Proteomes" id="UP000250557"/>
    </source>
</evidence>
<dbReference type="EMBL" id="CP043451">
    <property type="protein sequence ID" value="QEM06449.1"/>
    <property type="molecule type" value="Genomic_DNA"/>
</dbReference>
<dbReference type="Proteomes" id="UP000663940">
    <property type="component" value="Chromosome"/>
</dbReference>
<evidence type="ECO:0000313" key="3">
    <source>
        <dbReference type="EMBL" id="QTE51023.1"/>
    </source>
</evidence>
<dbReference type="InterPro" id="IPR003607">
    <property type="entry name" value="HD/PDEase_dom"/>
</dbReference>
<gene>
    <name evidence="2" type="ORF">DIU31_024120</name>
    <name evidence="3" type="ORF">J3L21_03325</name>
</gene>
<dbReference type="AlphaFoldDB" id="A0AAE6JIQ5"/>
<proteinExistence type="predicted"/>
<reference evidence="3 5" key="2">
    <citation type="submission" date="2021-03" db="EMBL/GenBank/DDBJ databases">
        <title>Mucilaginibacter strains isolated from gold and copper mining confer multi heavy-metal resistance.</title>
        <authorList>
            <person name="Li Y."/>
        </authorList>
    </citation>
    <scope>NUCLEOTIDE SEQUENCE [LARGE SCALE GENOMIC DNA]</scope>
    <source>
        <strain evidence="3 5">P2-4</strain>
    </source>
</reference>
<accession>A0AAE6JIQ5</accession>
<keyword evidence="5" id="KW-1185">Reference proteome</keyword>
<evidence type="ECO:0000313" key="2">
    <source>
        <dbReference type="EMBL" id="QEM06449.1"/>
    </source>
</evidence>
<sequence>MKDIENVVSIYVNDLFREYNNDHLSFHNMIHIQEVVKNVTLIGKHSGASKDDILLLRTAAWFHDVGVTVQYKNHETESIAIARDFLNQLNCEPRFIDVVAELIDATRMPQNPKTLLSEMICDADLAHLANKKYHLYAGRLRQEWAHFLNKRFSDAEWNKFNLSFLKNHRYFTPYGQMVMAKQKQLNIARLAAVN</sequence>
<dbReference type="RefSeq" id="WP_112653416.1">
    <property type="nucleotide sequence ID" value="NZ_CP043451.1"/>
</dbReference>
<reference evidence="2 4" key="1">
    <citation type="submission" date="2019-08" db="EMBL/GenBank/DDBJ databases">
        <title>Comparative genome analysis confer to the adaptation heavy metal polluted environment.</title>
        <authorList>
            <person name="Li Y."/>
        </authorList>
    </citation>
    <scope>NUCLEOTIDE SEQUENCE [LARGE SCALE GENOMIC DNA]</scope>
    <source>
        <strain evidence="2 4">P2</strain>
    </source>
</reference>
<dbReference type="InterPro" id="IPR009218">
    <property type="entry name" value="HD_phosphohydro"/>
</dbReference>
<name>A0AAE6JIQ5_9SPHI</name>
<dbReference type="PANTHER" id="PTHR21174">
    <property type="match status" value="1"/>
</dbReference>
<dbReference type="InterPro" id="IPR006674">
    <property type="entry name" value="HD_domain"/>
</dbReference>
<organism evidence="2 4">
    <name type="scientific">Mucilaginibacter rubeus</name>
    <dbReference type="NCBI Taxonomy" id="2027860"/>
    <lineage>
        <taxon>Bacteria</taxon>
        <taxon>Pseudomonadati</taxon>
        <taxon>Bacteroidota</taxon>
        <taxon>Sphingobacteriia</taxon>
        <taxon>Sphingobacteriales</taxon>
        <taxon>Sphingobacteriaceae</taxon>
        <taxon>Mucilaginibacter</taxon>
    </lineage>
</organism>
<feature type="domain" description="HD" evidence="1">
    <location>
        <begin position="30"/>
        <end position="124"/>
    </location>
</feature>
<dbReference type="Pfam" id="PF01966">
    <property type="entry name" value="HD"/>
    <property type="match status" value="1"/>
</dbReference>
<dbReference type="Gene3D" id="1.10.3210.10">
    <property type="entry name" value="Hypothetical protein af1432"/>
    <property type="match status" value="1"/>
</dbReference>
<dbReference type="Proteomes" id="UP000250557">
    <property type="component" value="Chromosome"/>
</dbReference>
<dbReference type="PANTHER" id="PTHR21174:SF0">
    <property type="entry name" value="HD PHOSPHOHYDROLASE FAMILY PROTEIN-RELATED"/>
    <property type="match status" value="1"/>
</dbReference>
<evidence type="ECO:0000313" key="5">
    <source>
        <dbReference type="Proteomes" id="UP000663940"/>
    </source>
</evidence>
<evidence type="ECO:0000259" key="1">
    <source>
        <dbReference type="Pfam" id="PF01966"/>
    </source>
</evidence>